<keyword evidence="2" id="KW-1185">Reference proteome</keyword>
<sequence>MDISKDISLLKSAAESDKLELYTKIIDGILDIASKDELNLAEKDVEEFCQEVLSSLTHSFSCNLLEKLELLLKDCKCLKLIFTDNQMNKIIKGVIKGINVSENEINLTLCFSCLNETLTTTQLENDMVIMLFCIV</sequence>
<reference evidence="1 2" key="1">
    <citation type="journal article" date="2019" name="Sci. Rep.">
        <title>Orb-weaving spider Araneus ventricosus genome elucidates the spidroin gene catalogue.</title>
        <authorList>
            <person name="Kono N."/>
            <person name="Nakamura H."/>
            <person name="Ohtoshi R."/>
            <person name="Moran D.A.P."/>
            <person name="Shinohara A."/>
            <person name="Yoshida Y."/>
            <person name="Fujiwara M."/>
            <person name="Mori M."/>
            <person name="Tomita M."/>
            <person name="Arakawa K."/>
        </authorList>
    </citation>
    <scope>NUCLEOTIDE SEQUENCE [LARGE SCALE GENOMIC DNA]</scope>
</reference>
<dbReference type="EMBL" id="BGPR01000098">
    <property type="protein sequence ID" value="GBL94011.1"/>
    <property type="molecule type" value="Genomic_DNA"/>
</dbReference>
<dbReference type="Proteomes" id="UP000499080">
    <property type="component" value="Unassembled WGS sequence"/>
</dbReference>
<organism evidence="1 2">
    <name type="scientific">Araneus ventricosus</name>
    <name type="common">Orbweaver spider</name>
    <name type="synonym">Epeira ventricosa</name>
    <dbReference type="NCBI Taxonomy" id="182803"/>
    <lineage>
        <taxon>Eukaryota</taxon>
        <taxon>Metazoa</taxon>
        <taxon>Ecdysozoa</taxon>
        <taxon>Arthropoda</taxon>
        <taxon>Chelicerata</taxon>
        <taxon>Arachnida</taxon>
        <taxon>Araneae</taxon>
        <taxon>Araneomorphae</taxon>
        <taxon>Entelegynae</taxon>
        <taxon>Araneoidea</taxon>
        <taxon>Araneidae</taxon>
        <taxon>Araneus</taxon>
    </lineage>
</organism>
<evidence type="ECO:0000313" key="2">
    <source>
        <dbReference type="Proteomes" id="UP000499080"/>
    </source>
</evidence>
<dbReference type="AlphaFoldDB" id="A0A4Y2BP59"/>
<proteinExistence type="predicted"/>
<accession>A0A4Y2BP59</accession>
<evidence type="ECO:0000313" key="1">
    <source>
        <dbReference type="EMBL" id="GBL94011.1"/>
    </source>
</evidence>
<protein>
    <submittedName>
        <fullName evidence="1">Uncharacterized protein</fullName>
    </submittedName>
</protein>
<comment type="caution">
    <text evidence="1">The sequence shown here is derived from an EMBL/GenBank/DDBJ whole genome shotgun (WGS) entry which is preliminary data.</text>
</comment>
<name>A0A4Y2BP59_ARAVE</name>
<gene>
    <name evidence="1" type="ORF">AVEN_76725_1</name>
</gene>